<dbReference type="EMBL" id="VLLN01000025">
    <property type="protein sequence ID" value="TWJ16705.1"/>
    <property type="molecule type" value="Genomic_DNA"/>
</dbReference>
<evidence type="ECO:0000313" key="2">
    <source>
        <dbReference type="Proteomes" id="UP000319449"/>
    </source>
</evidence>
<organism evidence="1 2">
    <name type="scientific">Geobacter argillaceus</name>
    <dbReference type="NCBI Taxonomy" id="345631"/>
    <lineage>
        <taxon>Bacteria</taxon>
        <taxon>Pseudomonadati</taxon>
        <taxon>Thermodesulfobacteriota</taxon>
        <taxon>Desulfuromonadia</taxon>
        <taxon>Geobacterales</taxon>
        <taxon>Geobacteraceae</taxon>
        <taxon>Geobacter</taxon>
    </lineage>
</organism>
<dbReference type="Proteomes" id="UP000319449">
    <property type="component" value="Unassembled WGS sequence"/>
</dbReference>
<dbReference type="RefSeq" id="WP_145024733.1">
    <property type="nucleotide sequence ID" value="NZ_VLLN01000025.1"/>
</dbReference>
<comment type="caution">
    <text evidence="1">The sequence shown here is derived from an EMBL/GenBank/DDBJ whole genome shotgun (WGS) entry which is preliminary data.</text>
</comment>
<sequence>MQTMTTFEKEIFRDIRGLPPAMQKKIAHLVHLIRNEFISTPAVDVSATEEFLATCGKWKDDRSVDEQLHDLYSSRCSTERTGKAF</sequence>
<protein>
    <recommendedName>
        <fullName evidence="3">DUF2281 domain-containing protein</fullName>
    </recommendedName>
</protein>
<gene>
    <name evidence="1" type="ORF">JN12_03277</name>
</gene>
<evidence type="ECO:0008006" key="3">
    <source>
        <dbReference type="Google" id="ProtNLM"/>
    </source>
</evidence>
<reference evidence="1 2" key="1">
    <citation type="submission" date="2019-07" db="EMBL/GenBank/DDBJ databases">
        <title>Genomic Encyclopedia of Archaeal and Bacterial Type Strains, Phase II (KMG-II): from individual species to whole genera.</title>
        <authorList>
            <person name="Goeker M."/>
        </authorList>
    </citation>
    <scope>NUCLEOTIDE SEQUENCE [LARGE SCALE GENOMIC DNA]</scope>
    <source>
        <strain evidence="1 2">ATCC BAA-1139</strain>
    </source>
</reference>
<dbReference type="OrthoDB" id="7063513at2"/>
<evidence type="ECO:0000313" key="1">
    <source>
        <dbReference type="EMBL" id="TWJ16705.1"/>
    </source>
</evidence>
<keyword evidence="2" id="KW-1185">Reference proteome</keyword>
<name>A0A562VFQ0_9BACT</name>
<dbReference type="AlphaFoldDB" id="A0A562VFQ0"/>
<accession>A0A562VFQ0</accession>
<proteinExistence type="predicted"/>